<evidence type="ECO:0000313" key="13">
    <source>
        <dbReference type="Proteomes" id="UP001632038"/>
    </source>
</evidence>
<name>A0ABD3CXT7_9LAMI</name>
<dbReference type="SMART" id="SM00774">
    <property type="entry name" value="WRKY"/>
    <property type="match status" value="2"/>
</dbReference>
<dbReference type="InterPro" id="IPR036576">
    <property type="entry name" value="WRKY_dom_sf"/>
</dbReference>
<dbReference type="FunFam" id="2.20.25.80:FF:000006">
    <property type="entry name" value="WRKY transcription factor"/>
    <property type="match status" value="1"/>
</dbReference>
<dbReference type="SUPFAM" id="SSF118290">
    <property type="entry name" value="WRKY DNA-binding domain"/>
    <property type="match status" value="2"/>
</dbReference>
<dbReference type="FunFam" id="2.20.25.80:FF:000003">
    <property type="entry name" value="WRKY transcription factor 57"/>
    <property type="match status" value="1"/>
</dbReference>
<feature type="compositionally biased region" description="Low complexity" evidence="10">
    <location>
        <begin position="53"/>
        <end position="64"/>
    </location>
</feature>
<feature type="compositionally biased region" description="Polar residues" evidence="10">
    <location>
        <begin position="1"/>
        <end position="14"/>
    </location>
</feature>
<feature type="domain" description="WRKY" evidence="11">
    <location>
        <begin position="138"/>
        <end position="202"/>
    </location>
</feature>
<proteinExistence type="inferred from homology"/>
<dbReference type="AlphaFoldDB" id="A0ABD3CXT7"/>
<dbReference type="Gene3D" id="2.20.25.80">
    <property type="entry name" value="WRKY domain"/>
    <property type="match status" value="2"/>
</dbReference>
<dbReference type="GO" id="GO:0003677">
    <property type="term" value="F:DNA binding"/>
    <property type="evidence" value="ECO:0007669"/>
    <property type="project" value="UniProtKB-KW"/>
</dbReference>
<comment type="similarity">
    <text evidence="9">Belongs to the WRKY group I family.</text>
</comment>
<keyword evidence="8" id="KW-0539">Nucleus</keyword>
<organism evidence="12 13">
    <name type="scientific">Castilleja foliolosa</name>
    <dbReference type="NCBI Taxonomy" id="1961234"/>
    <lineage>
        <taxon>Eukaryota</taxon>
        <taxon>Viridiplantae</taxon>
        <taxon>Streptophyta</taxon>
        <taxon>Embryophyta</taxon>
        <taxon>Tracheophyta</taxon>
        <taxon>Spermatophyta</taxon>
        <taxon>Magnoliopsida</taxon>
        <taxon>eudicotyledons</taxon>
        <taxon>Gunneridae</taxon>
        <taxon>Pentapetalae</taxon>
        <taxon>asterids</taxon>
        <taxon>lamiids</taxon>
        <taxon>Lamiales</taxon>
        <taxon>Orobanchaceae</taxon>
        <taxon>Pedicularideae</taxon>
        <taxon>Castillejinae</taxon>
        <taxon>Castilleja</taxon>
    </lineage>
</organism>
<gene>
    <name evidence="12" type="ORF">CASFOL_022388</name>
</gene>
<keyword evidence="3" id="KW-0677">Repeat</keyword>
<feature type="compositionally biased region" description="Basic and acidic residues" evidence="10">
    <location>
        <begin position="68"/>
        <end position="82"/>
    </location>
</feature>
<comment type="subcellular location">
    <subcellularLocation>
        <location evidence="1">Nucleus</location>
    </subcellularLocation>
</comment>
<dbReference type="Pfam" id="PF03106">
    <property type="entry name" value="WRKY"/>
    <property type="match status" value="2"/>
</dbReference>
<dbReference type="PANTHER" id="PTHR31221">
    <property type="entry name" value="WRKY TRANSCRIPTION FACTOR PROTEIN 1-RELATED"/>
    <property type="match status" value="1"/>
</dbReference>
<evidence type="ECO:0000256" key="5">
    <source>
        <dbReference type="ARBA" id="ARBA00023015"/>
    </source>
</evidence>
<dbReference type="GO" id="GO:0005634">
    <property type="term" value="C:nucleus"/>
    <property type="evidence" value="ECO:0007669"/>
    <property type="project" value="UniProtKB-SubCell"/>
</dbReference>
<evidence type="ECO:0000256" key="3">
    <source>
        <dbReference type="ARBA" id="ARBA00022737"/>
    </source>
</evidence>
<feature type="region of interest" description="Disordered" evidence="10">
    <location>
        <begin position="1"/>
        <end position="92"/>
    </location>
</feature>
<evidence type="ECO:0000256" key="9">
    <source>
        <dbReference type="ARBA" id="ARBA00061157"/>
    </source>
</evidence>
<dbReference type="PANTHER" id="PTHR31221:SF125">
    <property type="entry name" value="WRKY TRANSCRIPTION FACTOR 1"/>
    <property type="match status" value="1"/>
</dbReference>
<feature type="region of interest" description="Disordered" evidence="10">
    <location>
        <begin position="354"/>
        <end position="400"/>
    </location>
</feature>
<keyword evidence="13" id="KW-1185">Reference proteome</keyword>
<keyword evidence="2" id="KW-0479">Metal-binding</keyword>
<evidence type="ECO:0000256" key="10">
    <source>
        <dbReference type="SAM" id="MobiDB-lite"/>
    </source>
</evidence>
<comment type="caution">
    <text evidence="12">The sequence shown here is derived from an EMBL/GenBank/DDBJ whole genome shotgun (WGS) entry which is preliminary data.</text>
</comment>
<evidence type="ECO:0000256" key="2">
    <source>
        <dbReference type="ARBA" id="ARBA00022723"/>
    </source>
</evidence>
<keyword evidence="6" id="KW-0238">DNA-binding</keyword>
<accession>A0ABD3CXT7</accession>
<evidence type="ECO:0000313" key="12">
    <source>
        <dbReference type="EMBL" id="KAL3633626.1"/>
    </source>
</evidence>
<evidence type="ECO:0000259" key="11">
    <source>
        <dbReference type="PROSITE" id="PS50811"/>
    </source>
</evidence>
<dbReference type="InterPro" id="IPR003657">
    <property type="entry name" value="WRKY_dom"/>
</dbReference>
<feature type="compositionally biased region" description="Basic and acidic residues" evidence="10">
    <location>
        <begin position="17"/>
        <end position="31"/>
    </location>
</feature>
<evidence type="ECO:0000256" key="4">
    <source>
        <dbReference type="ARBA" id="ARBA00022833"/>
    </source>
</evidence>
<reference evidence="13" key="1">
    <citation type="journal article" date="2024" name="IScience">
        <title>Strigolactones Initiate the Formation of Haustorium-like Structures in Castilleja.</title>
        <authorList>
            <person name="Buerger M."/>
            <person name="Peterson D."/>
            <person name="Chory J."/>
        </authorList>
    </citation>
    <scope>NUCLEOTIDE SEQUENCE [LARGE SCALE GENOMIC DNA]</scope>
</reference>
<keyword evidence="7" id="KW-0804">Transcription</keyword>
<keyword evidence="4" id="KW-0862">Zinc</keyword>
<dbReference type="GO" id="GO:0046872">
    <property type="term" value="F:metal ion binding"/>
    <property type="evidence" value="ECO:0007669"/>
    <property type="project" value="UniProtKB-KW"/>
</dbReference>
<dbReference type="EMBL" id="JAVIJP010000029">
    <property type="protein sequence ID" value="KAL3633626.1"/>
    <property type="molecule type" value="Genomic_DNA"/>
</dbReference>
<evidence type="ECO:0000256" key="8">
    <source>
        <dbReference type="ARBA" id="ARBA00023242"/>
    </source>
</evidence>
<protein>
    <recommendedName>
        <fullName evidence="11">WRKY domain-containing protein</fullName>
    </recommendedName>
</protein>
<keyword evidence="5" id="KW-0805">Transcription regulation</keyword>
<dbReference type="Proteomes" id="UP001632038">
    <property type="component" value="Unassembled WGS sequence"/>
</dbReference>
<dbReference type="InterPro" id="IPR044810">
    <property type="entry name" value="WRKY_plant"/>
</dbReference>
<sequence>MNNNNPPSETSQLDIDQDVKVEIKQEPDKSQQRQLEPNPINDVSGSHEGEIVSYYKNENENNSNIPIQEKKGVEKLQPRRNPETGGANNQENLVNVYSSSIGMPVEISEQEMSCYSAKFEKVEKLLPRRNLEPVVQDSLEKGLDDGYNWRKYGQKFVKGNKFIRSYYRCTFINCQAKKQVEKSQDGSKTDINYLGTHQHPIPQNSSLVNSTSQVRISDTLILPVLKSDAEPIVDHAGASQLKSTDASSGDGVTAAVSCLNDDNDAKRQKIEVSCAVDNVVNKSINDLRHVVQTLSEVDLVNDGYRWRKYGQKLVKGNPNPRSYYRCSNAGCQVKKHVERASHDPKLVITTYEGQHDHHMPPSRIINQSPTATTSDANNIMATNGEPRPKPEENNNPTASLDIVVHVSS</sequence>
<feature type="compositionally biased region" description="Polar residues" evidence="10">
    <location>
        <begin position="364"/>
        <end position="381"/>
    </location>
</feature>
<evidence type="ECO:0000256" key="1">
    <source>
        <dbReference type="ARBA" id="ARBA00004123"/>
    </source>
</evidence>
<evidence type="ECO:0000256" key="7">
    <source>
        <dbReference type="ARBA" id="ARBA00023163"/>
    </source>
</evidence>
<dbReference type="PROSITE" id="PS50811">
    <property type="entry name" value="WRKY"/>
    <property type="match status" value="2"/>
</dbReference>
<evidence type="ECO:0000256" key="6">
    <source>
        <dbReference type="ARBA" id="ARBA00023125"/>
    </source>
</evidence>
<feature type="domain" description="WRKY" evidence="11">
    <location>
        <begin position="295"/>
        <end position="360"/>
    </location>
</feature>